<sequence length="91" mass="9523">MTEKSKVLLLSGGVILCAAMIVVVTYSIAVKQHRDQFFEPVMTLAKELCIESGGVIVIVPMSEDGPAQCLTTAQADDLGLDVAALISGGDE</sequence>
<comment type="caution">
    <text evidence="2">The sequence shown here is derived from an EMBL/GenBank/DDBJ whole genome shotgun (WGS) entry which is preliminary data.</text>
</comment>
<accession>A0A497V219</accession>
<reference evidence="2 3" key="1">
    <citation type="submission" date="2018-10" db="EMBL/GenBank/DDBJ databases">
        <title>Genomic Encyclopedia of Archaeal and Bacterial Type Strains, Phase II (KMG-II): from individual species to whole genera.</title>
        <authorList>
            <person name="Goeker M."/>
        </authorList>
    </citation>
    <scope>NUCLEOTIDE SEQUENCE [LARGE SCALE GENOMIC DNA]</scope>
    <source>
        <strain evidence="2 3">DSM 29466</strain>
    </source>
</reference>
<name>A0A497V219_9RHOB</name>
<organism evidence="2 3">
    <name type="scientific">Litoreibacter meonggei</name>
    <dbReference type="NCBI Taxonomy" id="1049199"/>
    <lineage>
        <taxon>Bacteria</taxon>
        <taxon>Pseudomonadati</taxon>
        <taxon>Pseudomonadota</taxon>
        <taxon>Alphaproteobacteria</taxon>
        <taxon>Rhodobacterales</taxon>
        <taxon>Roseobacteraceae</taxon>
        <taxon>Litoreibacter</taxon>
    </lineage>
</organism>
<keyword evidence="1" id="KW-0812">Transmembrane</keyword>
<dbReference type="RefSeq" id="WP_121028177.1">
    <property type="nucleotide sequence ID" value="NZ_RCCE01000009.1"/>
</dbReference>
<evidence type="ECO:0000313" key="3">
    <source>
        <dbReference type="Proteomes" id="UP000269157"/>
    </source>
</evidence>
<protein>
    <submittedName>
        <fullName evidence="2">Uncharacterized protein</fullName>
    </submittedName>
</protein>
<dbReference type="AlphaFoldDB" id="A0A497V219"/>
<dbReference type="EMBL" id="RCCE01000009">
    <property type="protein sequence ID" value="RLJ36247.1"/>
    <property type="molecule type" value="Genomic_DNA"/>
</dbReference>
<evidence type="ECO:0000256" key="1">
    <source>
        <dbReference type="SAM" id="Phobius"/>
    </source>
</evidence>
<keyword evidence="1" id="KW-0472">Membrane</keyword>
<proteinExistence type="predicted"/>
<gene>
    <name evidence="2" type="ORF">BCF46_3829</name>
</gene>
<feature type="transmembrane region" description="Helical" evidence="1">
    <location>
        <begin position="7"/>
        <end position="29"/>
    </location>
</feature>
<evidence type="ECO:0000313" key="2">
    <source>
        <dbReference type="EMBL" id="RLJ36247.1"/>
    </source>
</evidence>
<dbReference type="Proteomes" id="UP000269157">
    <property type="component" value="Unassembled WGS sequence"/>
</dbReference>
<keyword evidence="1" id="KW-1133">Transmembrane helix</keyword>
<keyword evidence="3" id="KW-1185">Reference proteome</keyword>